<evidence type="ECO:0000256" key="5">
    <source>
        <dbReference type="ARBA" id="ARBA00023012"/>
    </source>
</evidence>
<dbReference type="OrthoDB" id="517825at2"/>
<dbReference type="EMBL" id="JTJC03000001">
    <property type="protein sequence ID" value="NHC34377.1"/>
    <property type="molecule type" value="Genomic_DNA"/>
</dbReference>
<gene>
    <name evidence="7" type="ORF">QH73_0006840</name>
</gene>
<keyword evidence="3" id="KW-0597">Phosphoprotein</keyword>
<proteinExistence type="predicted"/>
<dbReference type="SUPFAM" id="SSF55874">
    <property type="entry name" value="ATPase domain of HSP90 chaperone/DNA topoisomerase II/histidine kinase"/>
    <property type="match status" value="1"/>
</dbReference>
<feature type="domain" description="Histidine kinase" evidence="6">
    <location>
        <begin position="1"/>
        <end position="100"/>
    </location>
</feature>
<dbReference type="InterPro" id="IPR005467">
    <property type="entry name" value="His_kinase_dom"/>
</dbReference>
<dbReference type="PROSITE" id="PS50109">
    <property type="entry name" value="HIS_KIN"/>
    <property type="match status" value="1"/>
</dbReference>
<evidence type="ECO:0000256" key="3">
    <source>
        <dbReference type="ARBA" id="ARBA00022553"/>
    </source>
</evidence>
<dbReference type="CDD" id="cd00075">
    <property type="entry name" value="HATPase"/>
    <property type="match status" value="1"/>
</dbReference>
<evidence type="ECO:0000256" key="1">
    <source>
        <dbReference type="ARBA" id="ARBA00000085"/>
    </source>
</evidence>
<dbReference type="Gene3D" id="3.30.565.10">
    <property type="entry name" value="Histidine kinase-like ATPase, C-terminal domain"/>
    <property type="match status" value="1"/>
</dbReference>
<dbReference type="PANTHER" id="PTHR43547:SF2">
    <property type="entry name" value="HYBRID SIGNAL TRANSDUCTION HISTIDINE KINASE C"/>
    <property type="match status" value="1"/>
</dbReference>
<evidence type="ECO:0000256" key="4">
    <source>
        <dbReference type="ARBA" id="ARBA00022777"/>
    </source>
</evidence>
<dbReference type="EC" id="2.7.13.3" evidence="2"/>
<dbReference type="RefSeq" id="WP_132866779.1">
    <property type="nucleotide sequence ID" value="NZ_JTJC03000001.1"/>
</dbReference>
<keyword evidence="4 7" id="KW-0418">Kinase</keyword>
<dbReference type="Pfam" id="PF02518">
    <property type="entry name" value="HATPase_c"/>
    <property type="match status" value="1"/>
</dbReference>
<dbReference type="InterPro" id="IPR004358">
    <property type="entry name" value="Sig_transdc_His_kin-like_C"/>
</dbReference>
<comment type="caution">
    <text evidence="7">The sequence shown here is derived from an EMBL/GenBank/DDBJ whole genome shotgun (WGS) entry which is preliminary data.</text>
</comment>
<evidence type="ECO:0000256" key="2">
    <source>
        <dbReference type="ARBA" id="ARBA00012438"/>
    </source>
</evidence>
<dbReference type="InterPro" id="IPR003594">
    <property type="entry name" value="HATPase_dom"/>
</dbReference>
<sequence length="109" mass="11845">MSPFKTFQTSSKGGTVNFELICQLEHLVFQVQDQGIGIPQTELSQLFDTFHRASNVGTIPGTGLGLAIVKKSVEAHQGQITVESEIGVGTTFQVTLPLYEVCPTKDSYQ</sequence>
<evidence type="ECO:0000259" key="6">
    <source>
        <dbReference type="PROSITE" id="PS50109"/>
    </source>
</evidence>
<name>A0A9X5E5H8_9CYAN</name>
<dbReference type="AlphaFoldDB" id="A0A9X5E5H8"/>
<comment type="catalytic activity">
    <reaction evidence="1">
        <text>ATP + protein L-histidine = ADP + protein N-phospho-L-histidine.</text>
        <dbReference type="EC" id="2.7.13.3"/>
    </reaction>
</comment>
<dbReference type="PANTHER" id="PTHR43547">
    <property type="entry name" value="TWO-COMPONENT HISTIDINE KINASE"/>
    <property type="match status" value="1"/>
</dbReference>
<dbReference type="InterPro" id="IPR036890">
    <property type="entry name" value="HATPase_C_sf"/>
</dbReference>
<organism evidence="7 8">
    <name type="scientific">Scytonema millei VB511283</name>
    <dbReference type="NCBI Taxonomy" id="1245923"/>
    <lineage>
        <taxon>Bacteria</taxon>
        <taxon>Bacillati</taxon>
        <taxon>Cyanobacteriota</taxon>
        <taxon>Cyanophyceae</taxon>
        <taxon>Nostocales</taxon>
        <taxon>Scytonemataceae</taxon>
        <taxon>Scytonema</taxon>
    </lineage>
</organism>
<evidence type="ECO:0000313" key="7">
    <source>
        <dbReference type="EMBL" id="NHC34377.1"/>
    </source>
</evidence>
<keyword evidence="8" id="KW-1185">Reference proteome</keyword>
<keyword evidence="4 7" id="KW-0808">Transferase</keyword>
<dbReference type="PRINTS" id="PR00344">
    <property type="entry name" value="BCTRLSENSOR"/>
</dbReference>
<dbReference type="Proteomes" id="UP000031532">
    <property type="component" value="Unassembled WGS sequence"/>
</dbReference>
<reference evidence="7 8" key="1">
    <citation type="journal article" date="2015" name="Genome Announc.">
        <title>Draft Genome Sequence of the Terrestrial Cyanobacterium Scytonema millei VB511283, Isolated from Eastern India.</title>
        <authorList>
            <person name="Sen D."/>
            <person name="Chandrababunaidu M.M."/>
            <person name="Singh D."/>
            <person name="Sanghi N."/>
            <person name="Ghorai A."/>
            <person name="Mishra G.P."/>
            <person name="Madduluri M."/>
            <person name="Adhikary S.P."/>
            <person name="Tripathy S."/>
        </authorList>
    </citation>
    <scope>NUCLEOTIDE SEQUENCE [LARGE SCALE GENOMIC DNA]</scope>
    <source>
        <strain evidence="7 8">VB511283</strain>
    </source>
</reference>
<dbReference type="GO" id="GO:0000155">
    <property type="term" value="F:phosphorelay sensor kinase activity"/>
    <property type="evidence" value="ECO:0007669"/>
    <property type="project" value="TreeGrafter"/>
</dbReference>
<dbReference type="SMART" id="SM00387">
    <property type="entry name" value="HATPase_c"/>
    <property type="match status" value="1"/>
</dbReference>
<protein>
    <recommendedName>
        <fullName evidence="2">histidine kinase</fullName>
        <ecNumber evidence="2">2.7.13.3</ecNumber>
    </recommendedName>
</protein>
<evidence type="ECO:0000313" key="8">
    <source>
        <dbReference type="Proteomes" id="UP000031532"/>
    </source>
</evidence>
<keyword evidence="5" id="KW-0902">Two-component regulatory system</keyword>
<accession>A0A9X5E5H8</accession>